<evidence type="ECO:0000313" key="2">
    <source>
        <dbReference type="EMBL" id="KAF6275110.1"/>
    </source>
</evidence>
<name>A0A7J7RFY2_PIPKU</name>
<protein>
    <submittedName>
        <fullName evidence="2">Uncharacterized protein</fullName>
    </submittedName>
</protein>
<keyword evidence="3" id="KW-1185">Reference proteome</keyword>
<feature type="region of interest" description="Disordered" evidence="1">
    <location>
        <begin position="1"/>
        <end position="20"/>
    </location>
</feature>
<sequence>MPYPHPIPSQQRPFLPISPSPQGLRPPLLPLCPREISGQHVGTCEVRKAGDRCVNDLILRAAAITQTDSCQFSLRPGLLQSHVGALPAGRPAEKAGVGVGGRGAVGGQQHVHRAQGEATGVQRYVHPKQAALFFNILIPILNLYT</sequence>
<gene>
    <name evidence="2" type="ORF">mPipKuh1_010559</name>
</gene>
<evidence type="ECO:0000313" key="3">
    <source>
        <dbReference type="Proteomes" id="UP000558488"/>
    </source>
</evidence>
<reference evidence="2 3" key="1">
    <citation type="journal article" date="2020" name="Nature">
        <title>Six reference-quality genomes reveal evolution of bat adaptations.</title>
        <authorList>
            <person name="Jebb D."/>
            <person name="Huang Z."/>
            <person name="Pippel M."/>
            <person name="Hughes G.M."/>
            <person name="Lavrichenko K."/>
            <person name="Devanna P."/>
            <person name="Winkler S."/>
            <person name="Jermiin L.S."/>
            <person name="Skirmuntt E.C."/>
            <person name="Katzourakis A."/>
            <person name="Burkitt-Gray L."/>
            <person name="Ray D.A."/>
            <person name="Sullivan K.A.M."/>
            <person name="Roscito J.G."/>
            <person name="Kirilenko B.M."/>
            <person name="Davalos L.M."/>
            <person name="Corthals A.P."/>
            <person name="Power M.L."/>
            <person name="Jones G."/>
            <person name="Ransome R.D."/>
            <person name="Dechmann D.K.N."/>
            <person name="Locatelli A.G."/>
            <person name="Puechmaille S.J."/>
            <person name="Fedrigo O."/>
            <person name="Jarvis E.D."/>
            <person name="Hiller M."/>
            <person name="Vernes S.C."/>
            <person name="Myers E.W."/>
            <person name="Teeling E.C."/>
        </authorList>
    </citation>
    <scope>NUCLEOTIDE SEQUENCE [LARGE SCALE GENOMIC DNA]</scope>
    <source>
        <strain evidence="2">MPipKuh1</strain>
        <tissue evidence="2">Flight muscle</tissue>
    </source>
</reference>
<dbReference type="Proteomes" id="UP000558488">
    <property type="component" value="Unassembled WGS sequence"/>
</dbReference>
<comment type="caution">
    <text evidence="2">The sequence shown here is derived from an EMBL/GenBank/DDBJ whole genome shotgun (WGS) entry which is preliminary data.</text>
</comment>
<dbReference type="AlphaFoldDB" id="A0A7J7RFY2"/>
<proteinExistence type="predicted"/>
<accession>A0A7J7RFY2</accession>
<organism evidence="2 3">
    <name type="scientific">Pipistrellus kuhlii</name>
    <name type="common">Kuhl's pipistrelle</name>
    <dbReference type="NCBI Taxonomy" id="59472"/>
    <lineage>
        <taxon>Eukaryota</taxon>
        <taxon>Metazoa</taxon>
        <taxon>Chordata</taxon>
        <taxon>Craniata</taxon>
        <taxon>Vertebrata</taxon>
        <taxon>Euteleostomi</taxon>
        <taxon>Mammalia</taxon>
        <taxon>Eutheria</taxon>
        <taxon>Laurasiatheria</taxon>
        <taxon>Chiroptera</taxon>
        <taxon>Yangochiroptera</taxon>
        <taxon>Vespertilionidae</taxon>
        <taxon>Pipistrellus</taxon>
    </lineage>
</organism>
<evidence type="ECO:0000256" key="1">
    <source>
        <dbReference type="SAM" id="MobiDB-lite"/>
    </source>
</evidence>
<dbReference type="EMBL" id="JACAGB010000077">
    <property type="protein sequence ID" value="KAF6275110.1"/>
    <property type="molecule type" value="Genomic_DNA"/>
</dbReference>